<reference evidence="2" key="1">
    <citation type="journal article" date="2019" name="Int. J. Syst. Evol. Microbiol.">
        <title>The Global Catalogue of Microorganisms (GCM) 10K type strain sequencing project: providing services to taxonomists for standard genome sequencing and annotation.</title>
        <authorList>
            <consortium name="The Broad Institute Genomics Platform"/>
            <consortium name="The Broad Institute Genome Sequencing Center for Infectious Disease"/>
            <person name="Wu L."/>
            <person name="Ma J."/>
        </authorList>
    </citation>
    <scope>NUCLEOTIDE SEQUENCE [LARGE SCALE GENOMIC DNA]</scope>
    <source>
        <strain evidence="2">DT72</strain>
    </source>
</reference>
<dbReference type="EMBL" id="JBHUFB010000012">
    <property type="protein sequence ID" value="MFD1813529.1"/>
    <property type="molecule type" value="Genomic_DNA"/>
</dbReference>
<dbReference type="RefSeq" id="WP_378486038.1">
    <property type="nucleotide sequence ID" value="NZ_JBHUFB010000012.1"/>
</dbReference>
<gene>
    <name evidence="1" type="ORF">ACFSJG_15010</name>
</gene>
<accession>A0ABW4P733</accession>
<evidence type="ECO:0000313" key="1">
    <source>
        <dbReference type="EMBL" id="MFD1813529.1"/>
    </source>
</evidence>
<sequence length="137" mass="14909">MSADLRRAPDADCIAVDSSLMDSIANRPAAEPLEPITAVAVHDPWIRSRGSMPYEHYYVIAMEFQKPDGSNVDGIWGMGTNLPLVEGQAVTVVPGGPSLVSVDDTARQNTVWPDIEMFFPEDANAVKEARRCLSYAS</sequence>
<comment type="caution">
    <text evidence="1">The sequence shown here is derived from an EMBL/GenBank/DDBJ whole genome shotgun (WGS) entry which is preliminary data.</text>
</comment>
<proteinExistence type="predicted"/>
<evidence type="ECO:0000313" key="2">
    <source>
        <dbReference type="Proteomes" id="UP001597286"/>
    </source>
</evidence>
<organism evidence="1 2">
    <name type="scientific">Rhodococcus gannanensis</name>
    <dbReference type="NCBI Taxonomy" id="1960308"/>
    <lineage>
        <taxon>Bacteria</taxon>
        <taxon>Bacillati</taxon>
        <taxon>Actinomycetota</taxon>
        <taxon>Actinomycetes</taxon>
        <taxon>Mycobacteriales</taxon>
        <taxon>Nocardiaceae</taxon>
        <taxon>Rhodococcus</taxon>
    </lineage>
</organism>
<dbReference type="Proteomes" id="UP001597286">
    <property type="component" value="Unassembled WGS sequence"/>
</dbReference>
<name>A0ABW4P733_9NOCA</name>
<keyword evidence="2" id="KW-1185">Reference proteome</keyword>
<protein>
    <submittedName>
        <fullName evidence="1">Uncharacterized protein</fullName>
    </submittedName>
</protein>